<dbReference type="InterPro" id="IPR036429">
    <property type="entry name" value="SpoA-like_sf"/>
</dbReference>
<dbReference type="Gene3D" id="2.30.330.10">
    <property type="entry name" value="SpoA-like"/>
    <property type="match status" value="1"/>
</dbReference>
<sequence length="254" mass="26959">METRPYRLYGASALAALAQRLADSLADWRAAWGGEPPALTVLPAAERAALGRDVQWHWRSWRLAEGGLIWAATQDGFGRAFAASLFGAQTGWSASEPDHSIAGALGRDALDALVMALWQELGLHAYSDQAVDGQPDPALFRHGRGGLLIELGWSAGRILLLCDGSNLVPRGTVRPRPAPAALADSLRSAPLRLAVDLGEVNLTLGQLQSLGLGDVLCLGTPLERPLEVRAEGQPFCRAQLGASDGHRAVALVKK</sequence>
<comment type="caution">
    <text evidence="2">The sequence shown here is derived from an EMBL/GenBank/DDBJ whole genome shotgun (WGS) entry which is preliminary data.</text>
</comment>
<dbReference type="InterPro" id="IPR001543">
    <property type="entry name" value="FliN-like_C"/>
</dbReference>
<dbReference type="PANTHER" id="PTHR30034:SF6">
    <property type="entry name" value="YOP PROTEINS TRANSLOCATION PROTEIN Q"/>
    <property type="match status" value="1"/>
</dbReference>
<accession>A0ABV8MWZ6</accession>
<keyword evidence="2" id="KW-0282">Flagellum</keyword>
<proteinExistence type="predicted"/>
<dbReference type="Proteomes" id="UP001595791">
    <property type="component" value="Unassembled WGS sequence"/>
</dbReference>
<feature type="domain" description="Flagellar motor switch protein FliN-like C-terminal" evidence="1">
    <location>
        <begin position="185"/>
        <end position="252"/>
    </location>
</feature>
<keyword evidence="3" id="KW-1185">Reference proteome</keyword>
<evidence type="ECO:0000259" key="1">
    <source>
        <dbReference type="Pfam" id="PF01052"/>
    </source>
</evidence>
<dbReference type="PANTHER" id="PTHR30034">
    <property type="entry name" value="FLAGELLAR MOTOR SWITCH PROTEIN FLIM"/>
    <property type="match status" value="1"/>
</dbReference>
<keyword evidence="2" id="KW-0969">Cilium</keyword>
<evidence type="ECO:0000313" key="2">
    <source>
        <dbReference type="EMBL" id="MFC4161864.1"/>
    </source>
</evidence>
<dbReference type="EMBL" id="JBHSBU010000002">
    <property type="protein sequence ID" value="MFC4161864.1"/>
    <property type="molecule type" value="Genomic_DNA"/>
</dbReference>
<dbReference type="RefSeq" id="WP_378168468.1">
    <property type="nucleotide sequence ID" value="NZ_JBHSBU010000002.1"/>
</dbReference>
<protein>
    <submittedName>
        <fullName evidence="2">FliM/FliN family flagellar motor switch protein</fullName>
    </submittedName>
</protein>
<gene>
    <name evidence="2" type="ORF">ACFOW7_21220</name>
</gene>
<evidence type="ECO:0000313" key="3">
    <source>
        <dbReference type="Proteomes" id="UP001595791"/>
    </source>
</evidence>
<keyword evidence="2" id="KW-0966">Cell projection</keyword>
<reference evidence="3" key="1">
    <citation type="journal article" date="2019" name="Int. J. Syst. Evol. Microbiol.">
        <title>The Global Catalogue of Microorganisms (GCM) 10K type strain sequencing project: providing services to taxonomists for standard genome sequencing and annotation.</title>
        <authorList>
            <consortium name="The Broad Institute Genomics Platform"/>
            <consortium name="The Broad Institute Genome Sequencing Center for Infectious Disease"/>
            <person name="Wu L."/>
            <person name="Ma J."/>
        </authorList>
    </citation>
    <scope>NUCLEOTIDE SEQUENCE [LARGE SCALE GENOMIC DNA]</scope>
    <source>
        <strain evidence="3">LMG 29894</strain>
    </source>
</reference>
<dbReference type="SUPFAM" id="SSF101801">
    <property type="entry name" value="Surface presentation of antigens (SPOA)"/>
    <property type="match status" value="1"/>
</dbReference>
<dbReference type="Pfam" id="PF01052">
    <property type="entry name" value="FliMN_C"/>
    <property type="match status" value="1"/>
</dbReference>
<name>A0ABV8MWZ6_9NEIS</name>
<organism evidence="2 3">
    <name type="scientific">Chitinimonas lacunae</name>
    <dbReference type="NCBI Taxonomy" id="1963018"/>
    <lineage>
        <taxon>Bacteria</taxon>
        <taxon>Pseudomonadati</taxon>
        <taxon>Pseudomonadota</taxon>
        <taxon>Betaproteobacteria</taxon>
        <taxon>Neisseriales</taxon>
        <taxon>Chitinibacteraceae</taxon>
        <taxon>Chitinimonas</taxon>
    </lineage>
</organism>